<feature type="region of interest" description="Disordered" evidence="1">
    <location>
        <begin position="93"/>
        <end position="124"/>
    </location>
</feature>
<feature type="domain" description="PH" evidence="2">
    <location>
        <begin position="183"/>
        <end position="296"/>
    </location>
</feature>
<name>A0AAD5M5U3_PYTIN</name>
<feature type="compositionally biased region" description="Basic residues" evidence="1">
    <location>
        <begin position="106"/>
        <end position="119"/>
    </location>
</feature>
<dbReference type="PROSITE" id="PS50003">
    <property type="entry name" value="PH_DOMAIN"/>
    <property type="match status" value="1"/>
</dbReference>
<organism evidence="3 4">
    <name type="scientific">Pythium insidiosum</name>
    <name type="common">Pythiosis disease agent</name>
    <dbReference type="NCBI Taxonomy" id="114742"/>
    <lineage>
        <taxon>Eukaryota</taxon>
        <taxon>Sar</taxon>
        <taxon>Stramenopiles</taxon>
        <taxon>Oomycota</taxon>
        <taxon>Peronosporomycetes</taxon>
        <taxon>Pythiales</taxon>
        <taxon>Pythiaceae</taxon>
        <taxon>Pythium</taxon>
    </lineage>
</organism>
<evidence type="ECO:0000313" key="3">
    <source>
        <dbReference type="EMBL" id="KAJ0395699.1"/>
    </source>
</evidence>
<dbReference type="Gene3D" id="2.30.29.30">
    <property type="entry name" value="Pleckstrin-homology domain (PH domain)/Phosphotyrosine-binding domain (PTB)"/>
    <property type="match status" value="1"/>
</dbReference>
<dbReference type="InterPro" id="IPR011993">
    <property type="entry name" value="PH-like_dom_sf"/>
</dbReference>
<reference evidence="3" key="1">
    <citation type="submission" date="2021-12" db="EMBL/GenBank/DDBJ databases">
        <title>Prjna785345.</title>
        <authorList>
            <person name="Rujirawat T."/>
            <person name="Krajaejun T."/>
        </authorList>
    </citation>
    <scope>NUCLEOTIDE SEQUENCE</scope>
    <source>
        <strain evidence="3">Pi057C3</strain>
    </source>
</reference>
<feature type="region of interest" description="Disordered" evidence="1">
    <location>
        <begin position="27"/>
        <end position="50"/>
    </location>
</feature>
<feature type="compositionally biased region" description="Low complexity" evidence="1">
    <location>
        <begin position="27"/>
        <end position="41"/>
    </location>
</feature>
<dbReference type="EMBL" id="JAKCXM010000329">
    <property type="protein sequence ID" value="KAJ0395699.1"/>
    <property type="molecule type" value="Genomic_DNA"/>
</dbReference>
<evidence type="ECO:0000259" key="2">
    <source>
        <dbReference type="PROSITE" id="PS50003"/>
    </source>
</evidence>
<feature type="compositionally biased region" description="Basic and acidic residues" evidence="1">
    <location>
        <begin position="327"/>
        <end position="343"/>
    </location>
</feature>
<dbReference type="Proteomes" id="UP001209570">
    <property type="component" value="Unassembled WGS sequence"/>
</dbReference>
<evidence type="ECO:0000313" key="4">
    <source>
        <dbReference type="Proteomes" id="UP001209570"/>
    </source>
</evidence>
<feature type="region of interest" description="Disordered" evidence="1">
    <location>
        <begin position="314"/>
        <end position="347"/>
    </location>
</feature>
<keyword evidence="4" id="KW-1185">Reference proteome</keyword>
<dbReference type="SMART" id="SM00233">
    <property type="entry name" value="PH"/>
    <property type="match status" value="1"/>
</dbReference>
<dbReference type="SUPFAM" id="SSF50729">
    <property type="entry name" value="PH domain-like"/>
    <property type="match status" value="1"/>
</dbReference>
<proteinExistence type="predicted"/>
<comment type="caution">
    <text evidence="3">The sequence shown here is derived from an EMBL/GenBank/DDBJ whole genome shotgun (WGS) entry which is preliminary data.</text>
</comment>
<gene>
    <name evidence="3" type="ORF">P43SY_005129</name>
</gene>
<dbReference type="AlphaFoldDB" id="A0AAD5M5U3"/>
<protein>
    <recommendedName>
        <fullName evidence="2">PH domain-containing protein</fullName>
    </recommendedName>
</protein>
<feature type="compositionally biased region" description="Polar residues" evidence="1">
    <location>
        <begin position="93"/>
        <end position="103"/>
    </location>
</feature>
<sequence length="371" mass="41702">MTLWPDAPADAQPAPRWSLRRWSLLGASPSPPLSSSSSCTSPPEPQAPVKMKRVRCHSVDVHTPMPSSLKKAAPAHPFIDKMAHYMEALRLHSSQEQSNNGSSLDHHHHHRHCHHRRSHHAQDRHVHFPSTADALSQEFERPETTDGEKLLYHYSKQELNDMAIEAKEALQFEARSSAQSEDTIYEQGYLVFPTHHHFFHHKRYYCLLRRRRIECYTTPQHAANGSAPRRALAFIKVQDCAAMSMQAKIAAFGAHLPSTLAQLFFVTLNTGERVLLSAECRSAKKHWVHILQRLTQVHEMLPLPTLTCRQTSASSTSTCASEDESDDDHHDAQANNDDPERPRSVSAPPCAVIDAAKDIVVSLPHTAVPIM</sequence>
<dbReference type="InterPro" id="IPR001849">
    <property type="entry name" value="PH_domain"/>
</dbReference>
<evidence type="ECO:0000256" key="1">
    <source>
        <dbReference type="SAM" id="MobiDB-lite"/>
    </source>
</evidence>
<accession>A0AAD5M5U3</accession>